<evidence type="ECO:0000256" key="2">
    <source>
        <dbReference type="SAM" id="Phobius"/>
    </source>
</evidence>
<feature type="compositionally biased region" description="Pro residues" evidence="1">
    <location>
        <begin position="10"/>
        <end position="22"/>
    </location>
</feature>
<dbReference type="Gene3D" id="1.25.40.10">
    <property type="entry name" value="Tetratricopeptide repeat domain"/>
    <property type="match status" value="1"/>
</dbReference>
<dbReference type="AlphaFoldDB" id="A0A8B6XC07"/>
<keyword evidence="3" id="KW-1185">Reference proteome</keyword>
<reference evidence="4" key="1">
    <citation type="submission" date="2025-08" db="UniProtKB">
        <authorList>
            <consortium name="RefSeq"/>
        </authorList>
    </citation>
    <scope>IDENTIFICATION</scope>
</reference>
<protein>
    <submittedName>
        <fullName evidence="4">MxaK protein</fullName>
    </submittedName>
</protein>
<proteinExistence type="predicted"/>
<evidence type="ECO:0000313" key="3">
    <source>
        <dbReference type="Proteomes" id="UP000675920"/>
    </source>
</evidence>
<keyword evidence="2" id="KW-0472">Membrane</keyword>
<evidence type="ECO:0000313" key="4">
    <source>
        <dbReference type="RefSeq" id="WP_156924343.1"/>
    </source>
</evidence>
<organism evidence="3 4">
    <name type="scientific">Derxia gummosa DSM 723</name>
    <dbReference type="NCBI Taxonomy" id="1121388"/>
    <lineage>
        <taxon>Bacteria</taxon>
        <taxon>Pseudomonadati</taxon>
        <taxon>Pseudomonadota</taxon>
        <taxon>Betaproteobacteria</taxon>
        <taxon>Burkholderiales</taxon>
        <taxon>Alcaligenaceae</taxon>
        <taxon>Derxia</taxon>
    </lineage>
</organism>
<feature type="region of interest" description="Disordered" evidence="1">
    <location>
        <begin position="1"/>
        <end position="23"/>
    </location>
</feature>
<keyword evidence="2" id="KW-1133">Transmembrane helix</keyword>
<dbReference type="Proteomes" id="UP000675920">
    <property type="component" value="Unplaced"/>
</dbReference>
<dbReference type="OrthoDB" id="8685511at2"/>
<dbReference type="RefSeq" id="WP_156924343.1">
    <property type="nucleotide sequence ID" value="NZ_AXWS01000008.1"/>
</dbReference>
<keyword evidence="2" id="KW-0812">Transmembrane</keyword>
<evidence type="ECO:0000256" key="1">
    <source>
        <dbReference type="SAM" id="MobiDB-lite"/>
    </source>
</evidence>
<feature type="transmembrane region" description="Helical" evidence="2">
    <location>
        <begin position="37"/>
        <end position="58"/>
    </location>
</feature>
<dbReference type="InterPro" id="IPR011990">
    <property type="entry name" value="TPR-like_helical_dom_sf"/>
</dbReference>
<name>A0A8B6XC07_9BURK</name>
<dbReference type="SUPFAM" id="SSF48452">
    <property type="entry name" value="TPR-like"/>
    <property type="match status" value="1"/>
</dbReference>
<sequence length="219" mass="23368">MIPIRGTSPARPPTSPGQPPRPALQTLAARSARRRRLAPRVVVIALLGGLALAGWRWVAGERINARIEARLAAGAGPASRPDDAAPDLAPEAAFADGIAEARAGRTLEAIAAWRRAGQAPDAALAADAWFNTANLHLRQARVLRQSGGELDRTGALAELAKDAYRRALALKPDHWPARYNLQRALQWFPDADDDSAALPPAPARERAVTTMRAFSLGLP</sequence>
<accession>A0A8B6XC07</accession>